<name>A0A2T4Z3Q2_9BACL</name>
<accession>A0A2T4Z3Q2</accession>
<dbReference type="Proteomes" id="UP000241639">
    <property type="component" value="Unassembled WGS sequence"/>
</dbReference>
<evidence type="ECO:0000313" key="2">
    <source>
        <dbReference type="Proteomes" id="UP000241639"/>
    </source>
</evidence>
<sequence length="61" mass="7775">MMYYVIWDSEKFPPSILHEDQYFQWYNPMRNDHRVEFRGTMNQCYSYVTKRERNQSMLEFH</sequence>
<evidence type="ECO:0000313" key="1">
    <source>
        <dbReference type="EMBL" id="PTM56533.1"/>
    </source>
</evidence>
<comment type="caution">
    <text evidence="1">The sequence shown here is derived from an EMBL/GenBank/DDBJ whole genome shotgun (WGS) entry which is preliminary data.</text>
</comment>
<gene>
    <name evidence="1" type="ORF">C8J48_2855</name>
</gene>
<reference evidence="1 2" key="1">
    <citation type="submission" date="2018-04" db="EMBL/GenBank/DDBJ databases">
        <title>Genomic Encyclopedia of Archaeal and Bacterial Type Strains, Phase II (KMG-II): from individual species to whole genera.</title>
        <authorList>
            <person name="Goeker M."/>
        </authorList>
    </citation>
    <scope>NUCLEOTIDE SEQUENCE [LARGE SCALE GENOMIC DNA]</scope>
    <source>
        <strain evidence="1 2">DSM 45169</strain>
    </source>
</reference>
<dbReference type="EMBL" id="PZZP01000002">
    <property type="protein sequence ID" value="PTM56533.1"/>
    <property type="molecule type" value="Genomic_DNA"/>
</dbReference>
<proteinExistence type="predicted"/>
<organism evidence="1 2">
    <name type="scientific">Desmospora activa DSM 45169</name>
    <dbReference type="NCBI Taxonomy" id="1121389"/>
    <lineage>
        <taxon>Bacteria</taxon>
        <taxon>Bacillati</taxon>
        <taxon>Bacillota</taxon>
        <taxon>Bacilli</taxon>
        <taxon>Bacillales</taxon>
        <taxon>Thermoactinomycetaceae</taxon>
        <taxon>Desmospora</taxon>
    </lineage>
</organism>
<keyword evidence="2" id="KW-1185">Reference proteome</keyword>
<dbReference type="AlphaFoldDB" id="A0A2T4Z3Q2"/>
<protein>
    <submittedName>
        <fullName evidence="1">Uncharacterized protein</fullName>
    </submittedName>
</protein>